<comment type="caution">
    <text evidence="2">The sequence shown here is derived from an EMBL/GenBank/DDBJ whole genome shotgun (WGS) entry which is preliminary data.</text>
</comment>
<name>A0ABV0J2H3_9NEIS</name>
<dbReference type="InterPro" id="IPR044929">
    <property type="entry name" value="DNA/RNA_non-sp_Endonuclease_sf"/>
</dbReference>
<reference evidence="2 3" key="1">
    <citation type="submission" date="2024-05" db="EMBL/GenBank/DDBJ databases">
        <authorList>
            <person name="De Oliveira J.P."/>
            <person name="Noriler S.A."/>
            <person name="De Oliveira A.G."/>
            <person name="Sipoli D.S."/>
        </authorList>
    </citation>
    <scope>NUCLEOTIDE SEQUENCE [LARGE SCALE GENOMIC DNA]</scope>
    <source>
        <strain evidence="2 3">LABIM192</strain>
    </source>
</reference>
<dbReference type="Gene3D" id="3.40.570.10">
    <property type="entry name" value="Extracellular Endonuclease, subunit A"/>
    <property type="match status" value="1"/>
</dbReference>
<dbReference type="RefSeq" id="WP_347938027.1">
    <property type="nucleotide sequence ID" value="NZ_JBDXMI010000003.1"/>
</dbReference>
<dbReference type="Proteomes" id="UP001462502">
    <property type="component" value="Unassembled WGS sequence"/>
</dbReference>
<accession>A0ABV0J2H3</accession>
<gene>
    <name evidence="2" type="ORF">ABI908_23310</name>
</gene>
<proteinExistence type="predicted"/>
<organism evidence="2 3">
    <name type="scientific">Chromobacterium phragmitis</name>
    <dbReference type="NCBI Taxonomy" id="2202141"/>
    <lineage>
        <taxon>Bacteria</taxon>
        <taxon>Pseudomonadati</taxon>
        <taxon>Pseudomonadota</taxon>
        <taxon>Betaproteobacteria</taxon>
        <taxon>Neisseriales</taxon>
        <taxon>Chromobacteriaceae</taxon>
        <taxon>Chromobacterium</taxon>
    </lineage>
</organism>
<evidence type="ECO:0000256" key="1">
    <source>
        <dbReference type="SAM" id="MobiDB-lite"/>
    </source>
</evidence>
<evidence type="ECO:0000313" key="2">
    <source>
        <dbReference type="EMBL" id="MEO9387025.1"/>
    </source>
</evidence>
<keyword evidence="3" id="KW-1185">Reference proteome</keyword>
<feature type="region of interest" description="Disordered" evidence="1">
    <location>
        <begin position="1"/>
        <end position="22"/>
    </location>
</feature>
<protein>
    <submittedName>
        <fullName evidence="2">Uncharacterized protein</fullName>
    </submittedName>
</protein>
<dbReference type="EMBL" id="JBDXMI010000003">
    <property type="protein sequence ID" value="MEO9387025.1"/>
    <property type="molecule type" value="Genomic_DNA"/>
</dbReference>
<sequence length="268" mass="28786">MTPSFPHSHAKPQPPGGAPLPCNTKIGAMPGRWMAVWILWRPVIAPYTAFPPQFARRASRPCAVFQPAPQARAPLIAAVFLELTMMQSTIHYGSPRRHDCGVSVRASLYGSEKNALAAMGKSPPASRPNWWSAMKGLSAGIQSFAEHYMVQGHLLNHHIGGGDTMDNLTPITKSANTKMLNFFEKDAKNAIAAGDNIDYSVEADYSGTAPTAAALAGANLSTADKITLNGSGYMDYFCRWLKAETDVYNAAGALKSSSNTLWVSNEAS</sequence>
<evidence type="ECO:0000313" key="3">
    <source>
        <dbReference type="Proteomes" id="UP001462502"/>
    </source>
</evidence>